<dbReference type="InterPro" id="IPR036873">
    <property type="entry name" value="Rhodanese-like_dom_sf"/>
</dbReference>
<dbReference type="PROSITE" id="PS50206">
    <property type="entry name" value="RHODANESE_3"/>
    <property type="match status" value="1"/>
</dbReference>
<dbReference type="CDD" id="cd00158">
    <property type="entry name" value="RHOD"/>
    <property type="match status" value="1"/>
</dbReference>
<evidence type="ECO:0000313" key="2">
    <source>
        <dbReference type="EMBL" id="MDM5271920.1"/>
    </source>
</evidence>
<organism evidence="2 3">
    <name type="scientific">Sulfurovum zhangzhouensis</name>
    <dbReference type="NCBI Taxonomy" id="3019067"/>
    <lineage>
        <taxon>Bacteria</taxon>
        <taxon>Pseudomonadati</taxon>
        <taxon>Campylobacterota</taxon>
        <taxon>Epsilonproteobacteria</taxon>
        <taxon>Campylobacterales</taxon>
        <taxon>Sulfurovaceae</taxon>
        <taxon>Sulfurovum</taxon>
    </lineage>
</organism>
<dbReference type="EMBL" id="JAQIBD010000002">
    <property type="protein sequence ID" value="MDM5271920.1"/>
    <property type="molecule type" value="Genomic_DNA"/>
</dbReference>
<dbReference type="Pfam" id="PF00581">
    <property type="entry name" value="Rhodanese"/>
    <property type="match status" value="1"/>
</dbReference>
<reference evidence="2" key="1">
    <citation type="submission" date="2023-01" db="EMBL/GenBank/DDBJ databases">
        <title>Sulfurovum sp. zt1-1 genome assembly.</title>
        <authorList>
            <person name="Wang J."/>
        </authorList>
    </citation>
    <scope>NUCLEOTIDE SEQUENCE</scope>
    <source>
        <strain evidence="2">Zt1-1</strain>
    </source>
</reference>
<comment type="caution">
    <text evidence="2">The sequence shown here is derived from an EMBL/GenBank/DDBJ whole genome shotgun (WGS) entry which is preliminary data.</text>
</comment>
<proteinExistence type="predicted"/>
<dbReference type="SUPFAM" id="SSF52821">
    <property type="entry name" value="Rhodanese/Cell cycle control phosphatase"/>
    <property type="match status" value="1"/>
</dbReference>
<accession>A0ABT7QYJ6</accession>
<dbReference type="Proteomes" id="UP001169069">
    <property type="component" value="Unassembled WGS sequence"/>
</dbReference>
<protein>
    <submittedName>
        <fullName evidence="2">Rhodanese-like domain-containing protein</fullName>
    </submittedName>
</protein>
<dbReference type="Gene3D" id="3.40.250.10">
    <property type="entry name" value="Rhodanese-like domain"/>
    <property type="match status" value="1"/>
</dbReference>
<dbReference type="InterPro" id="IPR001763">
    <property type="entry name" value="Rhodanese-like_dom"/>
</dbReference>
<keyword evidence="3" id="KW-1185">Reference proteome</keyword>
<evidence type="ECO:0000313" key="3">
    <source>
        <dbReference type="Proteomes" id="UP001169069"/>
    </source>
</evidence>
<evidence type="ECO:0000259" key="1">
    <source>
        <dbReference type="PROSITE" id="PS50206"/>
    </source>
</evidence>
<feature type="domain" description="Rhodanese" evidence="1">
    <location>
        <begin position="115"/>
        <end position="230"/>
    </location>
</feature>
<name>A0ABT7QYJ6_9BACT</name>
<gene>
    <name evidence="2" type="ORF">PGH07_06995</name>
</gene>
<dbReference type="SMART" id="SM00450">
    <property type="entry name" value="RHOD"/>
    <property type="match status" value="1"/>
</dbReference>
<sequence length="232" mass="27305">MNRQLFITCILLKNVWCWAGNEGLEYSGGITKHHFTQKDTQRILIKRNIPVQCDKQEFLTNEMVWTGNYANEKVPQICKSTFVHTTGHLQPIKLHKDLETYGELETLEFIKQMQTRNDMLLIDSRKEKWYDYMTIPGAINMPFHYFKYRDTHEFDFEHGLKDMGVKILDDEGHYDFTEAKMILVFCNGPWCSQSPKMIHALLKVGYPPKKIKWYRGGMQSWLGAGLTSTKRR</sequence>
<dbReference type="RefSeq" id="WP_289413643.1">
    <property type="nucleotide sequence ID" value="NZ_JAQIBD010000002.1"/>
</dbReference>